<protein>
    <submittedName>
        <fullName evidence="1">Uncharacterized protein</fullName>
    </submittedName>
</protein>
<proteinExistence type="predicted"/>
<dbReference type="EMBL" id="BMJC01000001">
    <property type="protein sequence ID" value="GGA86891.1"/>
    <property type="molecule type" value="Genomic_DNA"/>
</dbReference>
<organism evidence="1 2">
    <name type="scientific">Puia dinghuensis</name>
    <dbReference type="NCBI Taxonomy" id="1792502"/>
    <lineage>
        <taxon>Bacteria</taxon>
        <taxon>Pseudomonadati</taxon>
        <taxon>Bacteroidota</taxon>
        <taxon>Chitinophagia</taxon>
        <taxon>Chitinophagales</taxon>
        <taxon>Chitinophagaceae</taxon>
        <taxon>Puia</taxon>
    </lineage>
</organism>
<dbReference type="RefSeq" id="WP_188928688.1">
    <property type="nucleotide sequence ID" value="NZ_BMJC01000001.1"/>
</dbReference>
<dbReference type="Proteomes" id="UP000607559">
    <property type="component" value="Unassembled WGS sequence"/>
</dbReference>
<comment type="caution">
    <text evidence="1">The sequence shown here is derived from an EMBL/GenBank/DDBJ whole genome shotgun (WGS) entry which is preliminary data.</text>
</comment>
<evidence type="ECO:0000313" key="2">
    <source>
        <dbReference type="Proteomes" id="UP000607559"/>
    </source>
</evidence>
<reference evidence="1" key="2">
    <citation type="submission" date="2020-09" db="EMBL/GenBank/DDBJ databases">
        <authorList>
            <person name="Sun Q."/>
            <person name="Zhou Y."/>
        </authorList>
    </citation>
    <scope>NUCLEOTIDE SEQUENCE</scope>
    <source>
        <strain evidence="1">CGMCC 1.15448</strain>
    </source>
</reference>
<accession>A0A8J2U953</accession>
<reference evidence="1" key="1">
    <citation type="journal article" date="2014" name="Int. J. Syst. Evol. Microbiol.">
        <title>Complete genome sequence of Corynebacterium casei LMG S-19264T (=DSM 44701T), isolated from a smear-ripened cheese.</title>
        <authorList>
            <consortium name="US DOE Joint Genome Institute (JGI-PGF)"/>
            <person name="Walter F."/>
            <person name="Albersmeier A."/>
            <person name="Kalinowski J."/>
            <person name="Ruckert C."/>
        </authorList>
    </citation>
    <scope>NUCLEOTIDE SEQUENCE</scope>
    <source>
        <strain evidence="1">CGMCC 1.15448</strain>
    </source>
</reference>
<sequence>MKNILLPLFCTLFLFGRAQHMSMPNYHYTPQTPRIFSPFSMYNNYGYYGTVSQKHRFMVLLKDSTSLLITAKIEADSTSRFLVYTDRSVKRSDSGRTKRIYPTQTLSISRLDKSGVTEYKGLPADSCWLFPAIQGPLSAYAALAEDEIDDEFLLYIRQGEGPMIRLTAESLEAIVKDNEKAESLLKKKKYSRAINKYNDATAKP</sequence>
<dbReference type="AlphaFoldDB" id="A0A8J2U953"/>
<gene>
    <name evidence="1" type="ORF">GCM10011511_07460</name>
</gene>
<evidence type="ECO:0000313" key="1">
    <source>
        <dbReference type="EMBL" id="GGA86891.1"/>
    </source>
</evidence>
<keyword evidence="2" id="KW-1185">Reference proteome</keyword>
<name>A0A8J2U953_9BACT</name>